<comment type="caution">
    <text evidence="4">The sequence shown here is derived from an EMBL/GenBank/DDBJ whole genome shotgun (WGS) entry which is preliminary data.</text>
</comment>
<comment type="subcellular location">
    <subcellularLocation>
        <location evidence="3">Cytoplasm</location>
    </subcellularLocation>
</comment>
<dbReference type="NCBIfam" id="NF010191">
    <property type="entry name" value="PRK13670.1"/>
    <property type="match status" value="1"/>
</dbReference>
<keyword evidence="3" id="KW-0067">ATP-binding</keyword>
<feature type="binding site" evidence="3">
    <location>
        <position position="179"/>
    </location>
    <ligand>
        <name>ATP</name>
        <dbReference type="ChEBI" id="CHEBI:30616"/>
    </ligand>
</feature>
<comment type="similarity">
    <text evidence="3">Belongs to the TmcAL family.</text>
</comment>
<gene>
    <name evidence="3" type="primary">tmcAL</name>
    <name evidence="4" type="ORF">HU830_07045</name>
</gene>
<feature type="binding site" evidence="3">
    <location>
        <begin position="8"/>
        <end position="21"/>
    </location>
    <ligand>
        <name>ATP</name>
        <dbReference type="ChEBI" id="CHEBI:30616"/>
    </ligand>
</feature>
<dbReference type="InterPro" id="IPR008513">
    <property type="entry name" value="tRNA(Met)_cyd_acetate_ligase"/>
</dbReference>
<dbReference type="GO" id="GO:0005737">
    <property type="term" value="C:cytoplasm"/>
    <property type="evidence" value="ECO:0007669"/>
    <property type="project" value="UniProtKB-SubCell"/>
</dbReference>
<keyword evidence="3" id="KW-0547">Nucleotide-binding</keyword>
<accession>A0A850R8P6</accession>
<dbReference type="Gene3D" id="3.40.50.620">
    <property type="entry name" value="HUPs"/>
    <property type="match status" value="1"/>
</dbReference>
<evidence type="ECO:0000256" key="3">
    <source>
        <dbReference type="HAMAP-Rule" id="MF_01539"/>
    </source>
</evidence>
<evidence type="ECO:0000313" key="5">
    <source>
        <dbReference type="Proteomes" id="UP000563523"/>
    </source>
</evidence>
<dbReference type="Proteomes" id="UP000563523">
    <property type="component" value="Unassembled WGS sequence"/>
</dbReference>
<keyword evidence="3" id="KW-0820">tRNA-binding</keyword>
<dbReference type="GO" id="GO:0016879">
    <property type="term" value="F:ligase activity, forming carbon-nitrogen bonds"/>
    <property type="evidence" value="ECO:0007669"/>
    <property type="project" value="UniProtKB-UniRule"/>
</dbReference>
<sequence>MSRVCGVIAEYNPFHNGHLWQLKEIRRRLQPDVLVVVMSGNFVQRGEVALVDKWQRTKMALAAGVDLVVELPIYASVQPADIFALEALRLLQQLGVTDLVFGSENPELDYLTVARKIQKIPRQAAAFQDYRQTYATQLNQLLERYLGFQLTKPNQMLGLAYAQASLQLNYPLNFHPYLRTGLTEHNQVTLQGEISSATAIRTAIQAGRAYQETVPATSWALLEQKPHYYWSQFYPLLRYRLLTATAADLQAIYQMNEGLQYKLQQAAVSATDFTNFLYQIKSKRFTWARLRRLCLYTVLNLTTEQMQEMRMRAYLHVLGFNQVGQQHLHVLKSQNLTLPVITKVTQKLGNRQGIMARAIQADRLLLLGQAPEQNFGRRPLYQREV</sequence>
<comment type="function">
    <text evidence="3">Catalyzes the formation of N(4)-acetylcytidine (ac(4)C) at the wobble position of elongator tRNA(Met), using acetate and ATP as substrates. First activates an acetate ion to form acetyladenylate (Ac-AMP) and then transfers the acetyl group to tRNA to form ac(4)C34.</text>
</comment>
<dbReference type="PANTHER" id="PTHR37825:SF1">
    <property type="entry name" value="TRNA(MET) CYTIDINE ACETATE LIGASE"/>
    <property type="match status" value="1"/>
</dbReference>
<keyword evidence="3" id="KW-0694">RNA-binding</keyword>
<proteinExistence type="inferred from homology"/>
<evidence type="ECO:0000313" key="4">
    <source>
        <dbReference type="EMBL" id="NVY96905.1"/>
    </source>
</evidence>
<dbReference type="GO" id="GO:0006400">
    <property type="term" value="P:tRNA modification"/>
    <property type="evidence" value="ECO:0007669"/>
    <property type="project" value="UniProtKB-UniRule"/>
</dbReference>
<dbReference type="GO" id="GO:0016740">
    <property type="term" value="F:transferase activity"/>
    <property type="evidence" value="ECO:0007669"/>
    <property type="project" value="UniProtKB-KW"/>
</dbReference>
<evidence type="ECO:0000256" key="2">
    <source>
        <dbReference type="ARBA" id="ARBA00022694"/>
    </source>
</evidence>
<keyword evidence="5" id="KW-1185">Reference proteome</keyword>
<keyword evidence="4" id="KW-0808">Transferase</keyword>
<keyword evidence="3" id="KW-0963">Cytoplasm</keyword>
<dbReference type="RefSeq" id="WP_176943065.1">
    <property type="nucleotide sequence ID" value="NZ_JABZEC010000006.1"/>
</dbReference>
<dbReference type="Pfam" id="PF05636">
    <property type="entry name" value="HIGH_NTase1"/>
    <property type="match status" value="1"/>
</dbReference>
<dbReference type="PANTHER" id="PTHR37825">
    <property type="entry name" value="TRNA(MET) CYTIDINE ACETATE LIGASE"/>
    <property type="match status" value="1"/>
</dbReference>
<protein>
    <recommendedName>
        <fullName evidence="3">tRNA(Met) cytidine acetate ligase</fullName>
        <ecNumber evidence="3">6.3.4.-</ecNumber>
    </recommendedName>
</protein>
<dbReference type="GO" id="GO:0000049">
    <property type="term" value="F:tRNA binding"/>
    <property type="evidence" value="ECO:0007669"/>
    <property type="project" value="UniProtKB-KW"/>
</dbReference>
<keyword evidence="1 3" id="KW-0436">Ligase</keyword>
<dbReference type="HAMAP" id="MF_01539">
    <property type="entry name" value="TmcAL"/>
    <property type="match status" value="1"/>
</dbReference>
<dbReference type="EMBL" id="JABZEC010000006">
    <property type="protein sequence ID" value="NVY96905.1"/>
    <property type="molecule type" value="Genomic_DNA"/>
</dbReference>
<keyword evidence="2 3" id="KW-0819">tRNA processing</keyword>
<feature type="binding site" evidence="3">
    <location>
        <position position="154"/>
    </location>
    <ligand>
        <name>ATP</name>
        <dbReference type="ChEBI" id="CHEBI:30616"/>
    </ligand>
</feature>
<feature type="binding site" evidence="3">
    <location>
        <position position="102"/>
    </location>
    <ligand>
        <name>ATP</name>
        <dbReference type="ChEBI" id="CHEBI:30616"/>
    </ligand>
</feature>
<name>A0A850R8P6_9LACO</name>
<dbReference type="AlphaFoldDB" id="A0A850R8P6"/>
<comment type="catalytic activity">
    <reaction evidence="3">
        <text>cytidine(34) in elongator tRNA(Met) + acetate + ATP = N(4)-acetylcytidine(34) in elongator tRNA(Met) + AMP + diphosphate</text>
        <dbReference type="Rhea" id="RHEA:58144"/>
        <dbReference type="Rhea" id="RHEA-COMP:10693"/>
        <dbReference type="Rhea" id="RHEA-COMP:10694"/>
        <dbReference type="ChEBI" id="CHEBI:30089"/>
        <dbReference type="ChEBI" id="CHEBI:30616"/>
        <dbReference type="ChEBI" id="CHEBI:33019"/>
        <dbReference type="ChEBI" id="CHEBI:74900"/>
        <dbReference type="ChEBI" id="CHEBI:82748"/>
        <dbReference type="ChEBI" id="CHEBI:456215"/>
    </reaction>
</comment>
<dbReference type="SUPFAM" id="SSF52374">
    <property type="entry name" value="Nucleotidylyl transferase"/>
    <property type="match status" value="1"/>
</dbReference>
<comment type="caution">
    <text evidence="3">Lacks conserved residue(s) required for the propagation of feature annotation.</text>
</comment>
<dbReference type="EC" id="6.3.4.-" evidence="3"/>
<reference evidence="4 5" key="1">
    <citation type="submission" date="2020-06" db="EMBL/GenBank/DDBJ databases">
        <authorList>
            <person name="Kang J."/>
        </authorList>
    </citation>
    <scope>NUCLEOTIDE SEQUENCE [LARGE SCALE GENOMIC DNA]</scope>
    <source>
        <strain evidence="4 5">DCY120</strain>
    </source>
</reference>
<organism evidence="4 5">
    <name type="scientific">Bombilactobacillus apium</name>
    <dbReference type="NCBI Taxonomy" id="2675299"/>
    <lineage>
        <taxon>Bacteria</taxon>
        <taxon>Bacillati</taxon>
        <taxon>Bacillota</taxon>
        <taxon>Bacilli</taxon>
        <taxon>Lactobacillales</taxon>
        <taxon>Lactobacillaceae</taxon>
        <taxon>Bombilactobacillus</taxon>
    </lineage>
</organism>
<evidence type="ECO:0000256" key="1">
    <source>
        <dbReference type="ARBA" id="ARBA00022598"/>
    </source>
</evidence>
<dbReference type="GO" id="GO:0005524">
    <property type="term" value="F:ATP binding"/>
    <property type="evidence" value="ECO:0007669"/>
    <property type="project" value="UniProtKB-KW"/>
</dbReference>
<dbReference type="InterPro" id="IPR014729">
    <property type="entry name" value="Rossmann-like_a/b/a_fold"/>
</dbReference>